<evidence type="ECO:0000313" key="2">
    <source>
        <dbReference type="EMBL" id="NEK92589.1"/>
    </source>
</evidence>
<evidence type="ECO:0000259" key="1">
    <source>
        <dbReference type="Pfam" id="PF05368"/>
    </source>
</evidence>
<accession>A0A6P0EQA7</accession>
<dbReference type="AlphaFoldDB" id="A0A6P0EQA7"/>
<organism evidence="2 4">
    <name type="scientific">Modestobacter muralis</name>
    <dbReference type="NCBI Taxonomy" id="1608614"/>
    <lineage>
        <taxon>Bacteria</taxon>
        <taxon>Bacillati</taxon>
        <taxon>Actinomycetota</taxon>
        <taxon>Actinomycetes</taxon>
        <taxon>Geodermatophilales</taxon>
        <taxon>Geodermatophilaceae</taxon>
        <taxon>Modestobacter</taxon>
    </lineage>
</organism>
<gene>
    <name evidence="3" type="ORF">G3R41_00155</name>
    <name evidence="2" type="ORF">GCU67_00155</name>
</gene>
<dbReference type="Pfam" id="PF05368">
    <property type="entry name" value="NmrA"/>
    <property type="match status" value="1"/>
</dbReference>
<sequence length="285" mass="28639">MISVTAASGHLGRLVVTGLLDAGVPAAEVVAVVRDPGKVADLAARGVGVRQADYADAAALETALQGTDRLLLISGSEVGQRVPQHASVLQAAKAAGVGLVVYTSASKADDTPLPLAPEHIATERLIADSGIPAVVLRNNWYLENYDQQIAQAAQTGTLTGSSGSGRIAAATRADYAAAAVAVLTADSPATGVFELGGDDAFTLADLAAAVATAAGREVTYTDLTPEQHVRSLLDAGLPEGTAQFVVGLDQAIAAGALDTGSTALSQLTGRPTTPLSTHVQGVLSS</sequence>
<reference evidence="2 4" key="1">
    <citation type="submission" date="2020-01" db="EMBL/GenBank/DDBJ databases">
        <title>the WGS Modestobacter muralis CPCC 204518.</title>
        <authorList>
            <person name="Jiang Z."/>
        </authorList>
    </citation>
    <scope>NUCLEOTIDE SEQUENCE [LARGE SCALE GENOMIC DNA]</scope>
    <source>
        <strain evidence="2 4">DSM 100205</strain>
    </source>
</reference>
<evidence type="ECO:0000313" key="4">
    <source>
        <dbReference type="Proteomes" id="UP000468828"/>
    </source>
</evidence>
<dbReference type="InterPro" id="IPR036291">
    <property type="entry name" value="NAD(P)-bd_dom_sf"/>
</dbReference>
<keyword evidence="4" id="KW-1185">Reference proteome</keyword>
<protein>
    <submittedName>
        <fullName evidence="2">NAD(P)H-binding protein</fullName>
    </submittedName>
</protein>
<comment type="caution">
    <text evidence="2">The sequence shown here is derived from an EMBL/GenBank/DDBJ whole genome shotgun (WGS) entry which is preliminary data.</text>
</comment>
<evidence type="ECO:0000313" key="5">
    <source>
        <dbReference type="Proteomes" id="UP000471152"/>
    </source>
</evidence>
<dbReference type="SUPFAM" id="SSF51735">
    <property type="entry name" value="NAD(P)-binding Rossmann-fold domains"/>
    <property type="match status" value="1"/>
</dbReference>
<dbReference type="RefSeq" id="WP_163608908.1">
    <property type="nucleotide sequence ID" value="NZ_JAAGWB010000001.1"/>
</dbReference>
<dbReference type="EMBL" id="JAAGWB010000001">
    <property type="protein sequence ID" value="NEN49356.1"/>
    <property type="molecule type" value="Genomic_DNA"/>
</dbReference>
<reference evidence="3 5" key="2">
    <citation type="submission" date="2020-02" db="EMBL/GenBank/DDBJ databases">
        <title>The WGS of Modestobacter muralis DSM 100205.</title>
        <authorList>
            <person name="Jiang Z."/>
        </authorList>
    </citation>
    <scope>NUCLEOTIDE SEQUENCE [LARGE SCALE GENOMIC DNA]</scope>
    <source>
        <strain evidence="3 5">DSM 100205</strain>
    </source>
</reference>
<dbReference type="PANTHER" id="PTHR47129">
    <property type="entry name" value="QUINONE OXIDOREDUCTASE 2"/>
    <property type="match status" value="1"/>
</dbReference>
<feature type="domain" description="NmrA-like" evidence="1">
    <location>
        <begin position="2"/>
        <end position="241"/>
    </location>
</feature>
<dbReference type="Gene3D" id="3.40.50.720">
    <property type="entry name" value="NAD(P)-binding Rossmann-like Domain"/>
    <property type="match status" value="1"/>
</dbReference>
<dbReference type="PANTHER" id="PTHR47129:SF1">
    <property type="entry name" value="NMRA-LIKE DOMAIN-CONTAINING PROTEIN"/>
    <property type="match status" value="1"/>
</dbReference>
<dbReference type="Proteomes" id="UP000468828">
    <property type="component" value="Unassembled WGS sequence"/>
</dbReference>
<dbReference type="Gene3D" id="3.90.25.10">
    <property type="entry name" value="UDP-galactose 4-epimerase, domain 1"/>
    <property type="match status" value="1"/>
</dbReference>
<dbReference type="InterPro" id="IPR008030">
    <property type="entry name" value="NmrA-like"/>
</dbReference>
<evidence type="ECO:0000313" key="3">
    <source>
        <dbReference type="EMBL" id="NEN49356.1"/>
    </source>
</evidence>
<dbReference type="InterPro" id="IPR052718">
    <property type="entry name" value="NmrA-type_oxidoreductase"/>
</dbReference>
<dbReference type="EMBL" id="JAAGWH010000001">
    <property type="protein sequence ID" value="NEK92589.1"/>
    <property type="molecule type" value="Genomic_DNA"/>
</dbReference>
<proteinExistence type="predicted"/>
<name>A0A6P0EQA7_9ACTN</name>
<dbReference type="Proteomes" id="UP000471152">
    <property type="component" value="Unassembled WGS sequence"/>
</dbReference>